<dbReference type="KEGG" id="amic:Ami3637_03900"/>
<protein>
    <submittedName>
        <fullName evidence="4">BlaI/MecI/CopY family transcriptional regulator</fullName>
    </submittedName>
</protein>
<organism evidence="4 5">
    <name type="scientific">Aminipila terrae</name>
    <dbReference type="NCBI Taxonomy" id="2697030"/>
    <lineage>
        <taxon>Bacteria</taxon>
        <taxon>Bacillati</taxon>
        <taxon>Bacillota</taxon>
        <taxon>Clostridia</taxon>
        <taxon>Peptostreptococcales</taxon>
        <taxon>Anaerovoracaceae</taxon>
        <taxon>Aminipila</taxon>
    </lineage>
</organism>
<evidence type="ECO:0000313" key="4">
    <source>
        <dbReference type="EMBL" id="QHI71639.1"/>
    </source>
</evidence>
<evidence type="ECO:0000256" key="2">
    <source>
        <dbReference type="ARBA" id="ARBA00023125"/>
    </source>
</evidence>
<evidence type="ECO:0000256" key="1">
    <source>
        <dbReference type="ARBA" id="ARBA00023015"/>
    </source>
</evidence>
<dbReference type="EMBL" id="CP047591">
    <property type="protein sequence ID" value="QHI71639.1"/>
    <property type="molecule type" value="Genomic_DNA"/>
</dbReference>
<dbReference type="GO" id="GO:0045892">
    <property type="term" value="P:negative regulation of DNA-templated transcription"/>
    <property type="evidence" value="ECO:0007669"/>
    <property type="project" value="InterPro"/>
</dbReference>
<dbReference type="InterPro" id="IPR005650">
    <property type="entry name" value="BlaI_family"/>
</dbReference>
<dbReference type="Gene3D" id="1.10.4040.10">
    <property type="entry name" value="Penicillinase repressor domain"/>
    <property type="match status" value="1"/>
</dbReference>
<keyword evidence="2" id="KW-0238">DNA-binding</keyword>
<gene>
    <name evidence="4" type="ORF">Ami3637_03900</name>
</gene>
<dbReference type="GO" id="GO:0003677">
    <property type="term" value="F:DNA binding"/>
    <property type="evidence" value="ECO:0007669"/>
    <property type="project" value="UniProtKB-KW"/>
</dbReference>
<dbReference type="AlphaFoldDB" id="A0A6P1MAB9"/>
<reference evidence="4 5" key="1">
    <citation type="submission" date="2020-01" db="EMBL/GenBank/DDBJ databases">
        <title>Genomic analysis of Aminipila sp. CBA3637.</title>
        <authorList>
            <person name="Kim Y.B."/>
            <person name="Roh S.W."/>
        </authorList>
    </citation>
    <scope>NUCLEOTIDE SEQUENCE [LARGE SCALE GENOMIC DNA]</scope>
    <source>
        <strain evidence="4 5">CBA3637</strain>
    </source>
</reference>
<dbReference type="Proteomes" id="UP000463883">
    <property type="component" value="Chromosome"/>
</dbReference>
<name>A0A6P1MAB9_9FIRM</name>
<accession>A0A6P1MAB9</accession>
<sequence length="121" mass="13942">MSEELKLCESDYRLACIIWENEPLGSGDLVKLCQKNLGWKKSTTYTVLKKLCDRGFFKNEDALVTSLIEKEQVQKYESEQFIDRTFGGSLPGFIAAFMNDKTISKQEAEELKKLIDSYREV</sequence>
<dbReference type="RefSeq" id="WP_162361413.1">
    <property type="nucleotide sequence ID" value="NZ_CP047591.1"/>
</dbReference>
<dbReference type="InterPro" id="IPR036390">
    <property type="entry name" value="WH_DNA-bd_sf"/>
</dbReference>
<evidence type="ECO:0000313" key="5">
    <source>
        <dbReference type="Proteomes" id="UP000463883"/>
    </source>
</evidence>
<evidence type="ECO:0000256" key="3">
    <source>
        <dbReference type="ARBA" id="ARBA00023163"/>
    </source>
</evidence>
<dbReference type="SUPFAM" id="SSF46785">
    <property type="entry name" value="Winged helix' DNA-binding domain"/>
    <property type="match status" value="1"/>
</dbReference>
<keyword evidence="3" id="KW-0804">Transcription</keyword>
<keyword evidence="1" id="KW-0805">Transcription regulation</keyword>
<keyword evidence="5" id="KW-1185">Reference proteome</keyword>
<dbReference type="Pfam" id="PF03965">
    <property type="entry name" value="Penicillinase_R"/>
    <property type="match status" value="1"/>
</dbReference>
<proteinExistence type="predicted"/>